<feature type="compositionally biased region" description="Basic and acidic residues" evidence="1">
    <location>
        <begin position="50"/>
        <end position="68"/>
    </location>
</feature>
<feature type="region of interest" description="Disordered" evidence="1">
    <location>
        <begin position="1"/>
        <end position="68"/>
    </location>
</feature>
<evidence type="ECO:0000313" key="2">
    <source>
        <dbReference type="EMBL" id="MED6191873.1"/>
    </source>
</evidence>
<comment type="caution">
    <text evidence="2">The sequence shown here is derived from an EMBL/GenBank/DDBJ whole genome shotgun (WGS) entry which is preliminary data.</text>
</comment>
<gene>
    <name evidence="2" type="ORF">PIB30_004951</name>
</gene>
<organism evidence="2 3">
    <name type="scientific">Stylosanthes scabra</name>
    <dbReference type="NCBI Taxonomy" id="79078"/>
    <lineage>
        <taxon>Eukaryota</taxon>
        <taxon>Viridiplantae</taxon>
        <taxon>Streptophyta</taxon>
        <taxon>Embryophyta</taxon>
        <taxon>Tracheophyta</taxon>
        <taxon>Spermatophyta</taxon>
        <taxon>Magnoliopsida</taxon>
        <taxon>eudicotyledons</taxon>
        <taxon>Gunneridae</taxon>
        <taxon>Pentapetalae</taxon>
        <taxon>rosids</taxon>
        <taxon>fabids</taxon>
        <taxon>Fabales</taxon>
        <taxon>Fabaceae</taxon>
        <taxon>Papilionoideae</taxon>
        <taxon>50 kb inversion clade</taxon>
        <taxon>dalbergioids sensu lato</taxon>
        <taxon>Dalbergieae</taxon>
        <taxon>Pterocarpus clade</taxon>
        <taxon>Stylosanthes</taxon>
    </lineage>
</organism>
<feature type="compositionally biased region" description="Basic and acidic residues" evidence="1">
    <location>
        <begin position="1"/>
        <end position="11"/>
    </location>
</feature>
<evidence type="ECO:0000256" key="1">
    <source>
        <dbReference type="SAM" id="MobiDB-lite"/>
    </source>
</evidence>
<protein>
    <submittedName>
        <fullName evidence="2">Uncharacterized protein</fullName>
    </submittedName>
</protein>
<reference evidence="2 3" key="1">
    <citation type="journal article" date="2023" name="Plants (Basel)">
        <title>Bridging the Gap: Combining Genomics and Transcriptomics Approaches to Understand Stylosanthes scabra, an Orphan Legume from the Brazilian Caatinga.</title>
        <authorList>
            <person name="Ferreira-Neto J.R.C."/>
            <person name="da Silva M.D."/>
            <person name="Binneck E."/>
            <person name="de Melo N.F."/>
            <person name="da Silva R.H."/>
            <person name="de Melo A.L.T.M."/>
            <person name="Pandolfi V."/>
            <person name="Bustamante F.O."/>
            <person name="Brasileiro-Vidal A.C."/>
            <person name="Benko-Iseppon A.M."/>
        </authorList>
    </citation>
    <scope>NUCLEOTIDE SEQUENCE [LARGE SCALE GENOMIC DNA]</scope>
    <source>
        <tissue evidence="2">Leaves</tissue>
    </source>
</reference>
<feature type="compositionally biased region" description="Basic and acidic residues" evidence="1">
    <location>
        <begin position="136"/>
        <end position="147"/>
    </location>
</feature>
<keyword evidence="3" id="KW-1185">Reference proteome</keyword>
<name>A0ABU6X5R4_9FABA</name>
<dbReference type="EMBL" id="JASCZI010211458">
    <property type="protein sequence ID" value="MED6191873.1"/>
    <property type="molecule type" value="Genomic_DNA"/>
</dbReference>
<proteinExistence type="predicted"/>
<feature type="region of interest" description="Disordered" evidence="1">
    <location>
        <begin position="136"/>
        <end position="185"/>
    </location>
</feature>
<dbReference type="Proteomes" id="UP001341840">
    <property type="component" value="Unassembled WGS sequence"/>
</dbReference>
<sequence>MAVDRQERMVLEEEDEESRVGETQQAGMCGDDDTQNPHGNNGLGQLDLVGHTDESPTKTKSLEDDRRIDQVLREWDEKLYQRADDGGPELGMNNSDCLNVVNQLELDEAQKHTEQRSSSLSAPLGFEDSLCQAVRDSECRSEDGEKRQRAKQRGKQPRRTLKFSDRIKDRARKQKESSKGKKTLNNRIKEDEKIGFWRSTEDESEDSEDEIEDTWAVGIRLGLDTDVEDKAKKYLKTKAEEITDQMGNKGCARQTARGKKGEEEFEVRRMWGNIDFQWEGVNAVNNCGGLLCIWDKSFFRLEQISKGDRWMCLVGVLEELQQ</sequence>
<accession>A0ABU6X5R4</accession>
<feature type="compositionally biased region" description="Basic and acidic residues" evidence="1">
    <location>
        <begin position="162"/>
        <end position="179"/>
    </location>
</feature>
<evidence type="ECO:0000313" key="3">
    <source>
        <dbReference type="Proteomes" id="UP001341840"/>
    </source>
</evidence>
<feature type="compositionally biased region" description="Basic residues" evidence="1">
    <location>
        <begin position="148"/>
        <end position="161"/>
    </location>
</feature>